<dbReference type="Proteomes" id="UP001285441">
    <property type="component" value="Unassembled WGS sequence"/>
</dbReference>
<sequence>MKEKKATIASDPPPVLELAENIALLSLFNQTPTAPKSNHPSPDLLKQDSGRVLSFDREQSLTTIFSFLAGVSDDPDHVVATCVEELPGRKGIRVLVAINKLRTACGDKVLARIATGLGTILGLLSRVNNELHPAREGQVLDAIIEMSRDRILSRIRSRKAKLSTQKKEKAFFGVVVQGVLTAVRTHPGPQASGSEISSFISHTERLQNLLGSIENCGPKDVRNQLGELVRMASRFPKASNFSRLFSGINPKNLNPSYESRFINCLKKLARYRESSLYLFQTARNLDVFEDARVVKVSLDDPHFDRDPSDPSKCDLSHAFSRSFKGSELSFSVEAVCARLGTRVATSNSAFVVNADKALKKSKIHAEIQIIAYYELRPNVKKPRVISSSKDACYMCNLFIHHHGGFHVPRTHGRVYPGWRLPNRPAFSSLRSKMNECLKEQIRSDIKSIMLSKKQRITNMPTESTVFSFSNSMSSLASSIVQRGPGPTSLEQVKINHSETEKHTTDEEMALKSPERLESSHTDVYSLHHEVDGPSQLRSLVEVAITAGNKVAETALQEQPSPPEHIFCGVSHQESQAPAQETYESQILARPDSPHESIVHEPSSEFIERPAPHRAPNFRPPISEALRQRRLKRRQHQLQRQSRDSAVKLLDTEIADDPLPLPKPPGSDTDGSAVAAAAVKMLIQGQVQTFRLDINTTSHRKPIPVYSTGLLNIFLSVVPRPATVRLHWLSEEDVRLQLASRQGLRGDLSRVQSLSFSEEEDSGSRDVVHLEEGGHVVMVEIMRG</sequence>
<dbReference type="EMBL" id="JAULSW010000001">
    <property type="protein sequence ID" value="KAK3392975.1"/>
    <property type="molecule type" value="Genomic_DNA"/>
</dbReference>
<name>A0AAE0P492_9PEZI</name>
<protein>
    <submittedName>
        <fullName evidence="1">Uncharacterized protein</fullName>
    </submittedName>
</protein>
<evidence type="ECO:0000313" key="1">
    <source>
        <dbReference type="EMBL" id="KAK3392975.1"/>
    </source>
</evidence>
<organism evidence="1 2">
    <name type="scientific">Podospora didyma</name>
    <dbReference type="NCBI Taxonomy" id="330526"/>
    <lineage>
        <taxon>Eukaryota</taxon>
        <taxon>Fungi</taxon>
        <taxon>Dikarya</taxon>
        <taxon>Ascomycota</taxon>
        <taxon>Pezizomycotina</taxon>
        <taxon>Sordariomycetes</taxon>
        <taxon>Sordariomycetidae</taxon>
        <taxon>Sordariales</taxon>
        <taxon>Podosporaceae</taxon>
        <taxon>Podospora</taxon>
    </lineage>
</organism>
<reference evidence="1" key="1">
    <citation type="journal article" date="2023" name="Mol. Phylogenet. Evol.">
        <title>Genome-scale phylogeny and comparative genomics of the fungal order Sordariales.</title>
        <authorList>
            <person name="Hensen N."/>
            <person name="Bonometti L."/>
            <person name="Westerberg I."/>
            <person name="Brannstrom I.O."/>
            <person name="Guillou S."/>
            <person name="Cros-Aarteil S."/>
            <person name="Calhoun S."/>
            <person name="Haridas S."/>
            <person name="Kuo A."/>
            <person name="Mondo S."/>
            <person name="Pangilinan J."/>
            <person name="Riley R."/>
            <person name="LaButti K."/>
            <person name="Andreopoulos B."/>
            <person name="Lipzen A."/>
            <person name="Chen C."/>
            <person name="Yan M."/>
            <person name="Daum C."/>
            <person name="Ng V."/>
            <person name="Clum A."/>
            <person name="Steindorff A."/>
            <person name="Ohm R.A."/>
            <person name="Martin F."/>
            <person name="Silar P."/>
            <person name="Natvig D.O."/>
            <person name="Lalanne C."/>
            <person name="Gautier V."/>
            <person name="Ament-Velasquez S.L."/>
            <person name="Kruys A."/>
            <person name="Hutchinson M.I."/>
            <person name="Powell A.J."/>
            <person name="Barry K."/>
            <person name="Miller A.N."/>
            <person name="Grigoriev I.V."/>
            <person name="Debuchy R."/>
            <person name="Gladieux P."/>
            <person name="Hiltunen Thoren M."/>
            <person name="Johannesson H."/>
        </authorList>
    </citation>
    <scope>NUCLEOTIDE SEQUENCE</scope>
    <source>
        <strain evidence="1">CBS 232.78</strain>
    </source>
</reference>
<dbReference type="InterPro" id="IPR027796">
    <property type="entry name" value="OTT_1508_deam-like"/>
</dbReference>
<gene>
    <name evidence="1" type="ORF">B0H63DRAFT_516186</name>
</gene>
<accession>A0AAE0P492</accession>
<keyword evidence="2" id="KW-1185">Reference proteome</keyword>
<proteinExistence type="predicted"/>
<dbReference type="Pfam" id="PF14441">
    <property type="entry name" value="OTT_1508_deam"/>
    <property type="match status" value="1"/>
</dbReference>
<dbReference type="AlphaFoldDB" id="A0AAE0P492"/>
<comment type="caution">
    <text evidence="1">The sequence shown here is derived from an EMBL/GenBank/DDBJ whole genome shotgun (WGS) entry which is preliminary data.</text>
</comment>
<reference evidence="1" key="2">
    <citation type="submission" date="2023-06" db="EMBL/GenBank/DDBJ databases">
        <authorList>
            <consortium name="Lawrence Berkeley National Laboratory"/>
            <person name="Haridas S."/>
            <person name="Hensen N."/>
            <person name="Bonometti L."/>
            <person name="Westerberg I."/>
            <person name="Brannstrom I.O."/>
            <person name="Guillou S."/>
            <person name="Cros-Aarteil S."/>
            <person name="Calhoun S."/>
            <person name="Kuo A."/>
            <person name="Mondo S."/>
            <person name="Pangilinan J."/>
            <person name="Riley R."/>
            <person name="LaButti K."/>
            <person name="Andreopoulos B."/>
            <person name="Lipzen A."/>
            <person name="Chen C."/>
            <person name="Yanf M."/>
            <person name="Daum C."/>
            <person name="Ng V."/>
            <person name="Clum A."/>
            <person name="Steindorff A."/>
            <person name="Ohm R."/>
            <person name="Martin F."/>
            <person name="Silar P."/>
            <person name="Natvig D."/>
            <person name="Lalanne C."/>
            <person name="Gautier V."/>
            <person name="Ament-velasquez S.L."/>
            <person name="Kruys A."/>
            <person name="Hutchinson M.I."/>
            <person name="Powell A.J."/>
            <person name="Barry K."/>
            <person name="Miller A.N."/>
            <person name="Grigoriev I.V."/>
            <person name="Debuchy R."/>
            <person name="Gladieux P."/>
            <person name="Thoren M.H."/>
            <person name="Johannesson H."/>
        </authorList>
    </citation>
    <scope>NUCLEOTIDE SEQUENCE</scope>
    <source>
        <strain evidence="1">CBS 232.78</strain>
    </source>
</reference>
<evidence type="ECO:0000313" key="2">
    <source>
        <dbReference type="Proteomes" id="UP001285441"/>
    </source>
</evidence>